<evidence type="ECO:0000256" key="1">
    <source>
        <dbReference type="SAM" id="Coils"/>
    </source>
</evidence>
<dbReference type="PANTHER" id="PTHR23169:SF23">
    <property type="entry name" value="SHORT STOP, ISOFORM H"/>
    <property type="match status" value="1"/>
</dbReference>
<dbReference type="InterPro" id="IPR018159">
    <property type="entry name" value="Spectrin/alpha-actinin"/>
</dbReference>
<feature type="non-terminal residue" evidence="3">
    <location>
        <position position="1"/>
    </location>
</feature>
<dbReference type="GO" id="GO:0005737">
    <property type="term" value="C:cytoplasm"/>
    <property type="evidence" value="ECO:0000318"/>
    <property type="project" value="GO_Central"/>
</dbReference>
<feature type="region of interest" description="Disordered" evidence="2">
    <location>
        <begin position="971"/>
        <end position="990"/>
    </location>
</feature>
<dbReference type="GO" id="GO:0045104">
    <property type="term" value="P:intermediate filament cytoskeleton organization"/>
    <property type="evidence" value="ECO:0000318"/>
    <property type="project" value="GO_Central"/>
</dbReference>
<evidence type="ECO:0000313" key="4">
    <source>
        <dbReference type="Proteomes" id="UP000001593"/>
    </source>
</evidence>
<dbReference type="PANTHER" id="PTHR23169">
    <property type="entry name" value="ENVOPLAKIN"/>
    <property type="match status" value="1"/>
</dbReference>
<dbReference type="GO" id="GO:0005198">
    <property type="term" value="F:structural molecule activity"/>
    <property type="evidence" value="ECO:0000318"/>
    <property type="project" value="GO_Central"/>
</dbReference>
<dbReference type="eggNOG" id="KOG0516">
    <property type="taxonomic scope" value="Eukaryota"/>
</dbReference>
<dbReference type="AlphaFoldDB" id="A7T4U8"/>
<dbReference type="PhylomeDB" id="A7T4U8"/>
<proteinExistence type="predicted"/>
<dbReference type="HOGENOM" id="CLU_296230_0_0_1"/>
<dbReference type="Proteomes" id="UP000001593">
    <property type="component" value="Unassembled WGS sequence"/>
</dbReference>
<feature type="compositionally biased region" description="Basic and acidic residues" evidence="2">
    <location>
        <begin position="973"/>
        <end position="984"/>
    </location>
</feature>
<dbReference type="InterPro" id="IPR043197">
    <property type="entry name" value="Plakin"/>
</dbReference>
<sequence length="1021" mass="117694">MEELTNFYTEVCRHETPVKTCTTDGDDYTNESKDFEDSLERYRLSLHHLPESREKENSALGAARRGRETIRANLAETRLRYERLMAEVQGVMEQKRVEQTLKELTKWLNDTHSLVNTKSEETLNMDHIPTQLQEIKDFEDSLERYRLSLHHLPESREKENSALGAARRGRETIRANLAETRLRYERLMAEVQGVMEAMVDVLKKEGPEHKEVEAACLDWCSSIQRLLDWVSDTEKTLVQQDASPADVRQLEEQIEEQKKLTRAINERKRPVGSTLKQGERFLQGRADQLGPEARGALDSKMTSLEARWNRLQNELDNRYMKLVLIHEKLTRFEELLHPFLAWLKRAEEHRAVIMNNVNDSQTAQERLYTHKNFVEDVKDHERDLKEVNHCGEDFLHEAKAFQAEVNSHQPEVISVDVLGHSIERVAPTSGKPVRQRYDELCTNIAQYEARLQSALTNSQNFKDGLDGAIRALQEVKKHLGKLEPVSSTLAELRTQAQQFKTLQRDLQKAHADMESLLKSGNELMQGRESVPGSEDVREEMDHLKSRLDHVTVTSLERQKELESTWSAVKHFTEAVSVLDRRLKNKFDEIDMLMKAGADSMDVYKGLKRLESDLDQLTYQMTTARESGDDMIRHLHSTHQDTTAVRDKLDDVNTKWSDFQKRLKELTEYLATKTQIAPQAIEVDFPLETSEQEKEFVDVQGRIIKTIITRSVIRTWIVFDEKGNPVQDTNAPESEELPPECELEDVSDEQGRVVRRIVKRYIVVKVFIINQKGQLEEIEISPEEKAEILESSQTQTTKPSVISLDEKPLKMNVVAKKPLKKLRQKNDKPQPLSQAIEVDFPLETSEQEKEFVDVQGRIIKTIITRSVIRTWIVFDEKGNPVQDTNAPESEELPPECELEDVSDEQGRVVRRIVKRYIVVKVFIINQKGQLEEIEISPEEKAEILESSQTQTTKPSVISLDEKPLKMNVVASKTPSKEVAPEKREQPQPLSQAIEVDFPLETSEQEKQFVDVHGRIIKTIITR</sequence>
<dbReference type="InterPro" id="IPR002017">
    <property type="entry name" value="Spectrin_repeat"/>
</dbReference>
<accession>A7T4U8</accession>
<dbReference type="SUPFAM" id="SSF46966">
    <property type="entry name" value="Spectrin repeat"/>
    <property type="match status" value="5"/>
</dbReference>
<evidence type="ECO:0000256" key="2">
    <source>
        <dbReference type="SAM" id="MobiDB-lite"/>
    </source>
</evidence>
<dbReference type="Pfam" id="PF00435">
    <property type="entry name" value="Spectrin"/>
    <property type="match status" value="3"/>
</dbReference>
<protein>
    <submittedName>
        <fullName evidence="3">Uncharacterized protein</fullName>
    </submittedName>
</protein>
<name>A7T4U8_NEMVE</name>
<dbReference type="EMBL" id="DS470968">
    <property type="protein sequence ID" value="EDO29015.1"/>
    <property type="molecule type" value="Genomic_DNA"/>
</dbReference>
<dbReference type="GO" id="GO:0042060">
    <property type="term" value="P:wound healing"/>
    <property type="evidence" value="ECO:0000318"/>
    <property type="project" value="GO_Central"/>
</dbReference>
<dbReference type="GO" id="GO:0016020">
    <property type="term" value="C:membrane"/>
    <property type="evidence" value="ECO:0000318"/>
    <property type="project" value="GO_Central"/>
</dbReference>
<organism evidence="3 4">
    <name type="scientific">Nematostella vectensis</name>
    <name type="common">Starlet sea anemone</name>
    <dbReference type="NCBI Taxonomy" id="45351"/>
    <lineage>
        <taxon>Eukaryota</taxon>
        <taxon>Metazoa</taxon>
        <taxon>Cnidaria</taxon>
        <taxon>Anthozoa</taxon>
        <taxon>Hexacorallia</taxon>
        <taxon>Actiniaria</taxon>
        <taxon>Edwardsiidae</taxon>
        <taxon>Nematostella</taxon>
    </lineage>
</organism>
<dbReference type="STRING" id="45351.A7T4U8"/>
<feature type="coiled-coil region" evidence="1">
    <location>
        <begin position="67"/>
        <end position="94"/>
    </location>
</feature>
<dbReference type="InParanoid" id="A7T4U8"/>
<keyword evidence="1" id="KW-0175">Coiled coil</keyword>
<dbReference type="CDD" id="cd00176">
    <property type="entry name" value="SPEC"/>
    <property type="match status" value="3"/>
</dbReference>
<dbReference type="Gene3D" id="1.20.58.60">
    <property type="match status" value="5"/>
</dbReference>
<dbReference type="SMART" id="SM00150">
    <property type="entry name" value="SPEC"/>
    <property type="match status" value="4"/>
</dbReference>
<evidence type="ECO:0000313" key="3">
    <source>
        <dbReference type="EMBL" id="EDO29015.1"/>
    </source>
</evidence>
<feature type="coiled-coil region" evidence="1">
    <location>
        <begin position="489"/>
        <end position="519"/>
    </location>
</feature>
<keyword evidence="4" id="KW-1185">Reference proteome</keyword>
<reference evidence="3 4" key="1">
    <citation type="journal article" date="2007" name="Science">
        <title>Sea anemone genome reveals ancestral eumetazoan gene repertoire and genomic organization.</title>
        <authorList>
            <person name="Putnam N.H."/>
            <person name="Srivastava M."/>
            <person name="Hellsten U."/>
            <person name="Dirks B."/>
            <person name="Chapman J."/>
            <person name="Salamov A."/>
            <person name="Terry A."/>
            <person name="Shapiro H."/>
            <person name="Lindquist E."/>
            <person name="Kapitonov V.V."/>
            <person name="Jurka J."/>
            <person name="Genikhovich G."/>
            <person name="Grigoriev I.V."/>
            <person name="Lucas S.M."/>
            <person name="Steele R.E."/>
            <person name="Finnerty J.R."/>
            <person name="Technau U."/>
            <person name="Martindale M.Q."/>
            <person name="Rokhsar D.S."/>
        </authorList>
    </citation>
    <scope>NUCLEOTIDE SEQUENCE [LARGE SCALE GENOMIC DNA]</scope>
    <source>
        <strain evidence="4">CH2 X CH6</strain>
    </source>
</reference>
<gene>
    <name evidence="3" type="ORF">NEMVEDRAFT_v1g222349</name>
</gene>